<dbReference type="InterPro" id="IPR000719">
    <property type="entry name" value="Prot_kinase_dom"/>
</dbReference>
<dbReference type="GO" id="GO:0004672">
    <property type="term" value="F:protein kinase activity"/>
    <property type="evidence" value="ECO:0007669"/>
    <property type="project" value="InterPro"/>
</dbReference>
<name>A0A1Q9E644_SYMMI</name>
<protein>
    <recommendedName>
        <fullName evidence="1">Protein kinase domain-containing protein</fullName>
    </recommendedName>
</protein>
<sequence>MEPGLRATGWTEPVRMRCKARILGKQVWILLACFTAPGTVAEDIRQALSSDDACAADSCGLGMLQVGASQEVEGSSYWQGVRETGTTCFFSNCPGRLNPVDCHHWRCVCQEGNKYNPADGGACVANDSPSARRMTGKTCWLTSCPVEYGSTQCVGHECVCDVGFEFQKAKVQVWPETGRKLPRAMQTASVLGLVGSAKEMPRAPREQCDGLPRLLGRDIPGPAQRKLPKHDLQVRWDDFKPDYQRKLGAGAYGGVYQVRGSPDKVVKLFSHSDWSDVVRESRFAQTMKARYPRHFVDCVGMGSAPDDGQIFAVFERATGMSLAAAATRFHVPEGMGHVSQALDILDQLLTIMLDMMKPDSQGKYHFHLDLKPDNIMISTSTDGKGHDVNVTLIDYGIVKTCEHGDRSVEDSAQQLFRWFGWELLWVLSSEAFHVEAETNPWEQLPEGFRPFFRRSDLRPAAYRTEQLSPQLLQDSLQDGFFDEVLSPAFRRQWRCPEEARRQLGRLLGDAFHGVAQASDKAGYTPDFQKLRSDVRSLRVLASRHRQHLQQELRRQQVQSKVRSRRSQVGTESAATLWEKLAPELS</sequence>
<dbReference type="SUPFAM" id="SSF56112">
    <property type="entry name" value="Protein kinase-like (PK-like)"/>
    <property type="match status" value="1"/>
</dbReference>
<dbReference type="AlphaFoldDB" id="A0A1Q9E644"/>
<evidence type="ECO:0000259" key="1">
    <source>
        <dbReference type="PROSITE" id="PS50011"/>
    </source>
</evidence>
<dbReference type="Gene3D" id="1.10.510.10">
    <property type="entry name" value="Transferase(Phosphotransferase) domain 1"/>
    <property type="match status" value="1"/>
</dbReference>
<accession>A0A1Q9E644</accession>
<organism evidence="2 3">
    <name type="scientific">Symbiodinium microadriaticum</name>
    <name type="common">Dinoflagellate</name>
    <name type="synonym">Zooxanthella microadriatica</name>
    <dbReference type="NCBI Taxonomy" id="2951"/>
    <lineage>
        <taxon>Eukaryota</taxon>
        <taxon>Sar</taxon>
        <taxon>Alveolata</taxon>
        <taxon>Dinophyceae</taxon>
        <taxon>Suessiales</taxon>
        <taxon>Symbiodiniaceae</taxon>
        <taxon>Symbiodinium</taxon>
    </lineage>
</organism>
<keyword evidence="3" id="KW-1185">Reference proteome</keyword>
<proteinExistence type="predicted"/>
<dbReference type="Proteomes" id="UP000186817">
    <property type="component" value="Unassembled WGS sequence"/>
</dbReference>
<reference evidence="2 3" key="1">
    <citation type="submission" date="2016-02" db="EMBL/GenBank/DDBJ databases">
        <title>Genome analysis of coral dinoflagellate symbionts highlights evolutionary adaptations to a symbiotic lifestyle.</title>
        <authorList>
            <person name="Aranda M."/>
            <person name="Li Y."/>
            <person name="Liew Y.J."/>
            <person name="Baumgarten S."/>
            <person name="Simakov O."/>
            <person name="Wilson M."/>
            <person name="Piel J."/>
            <person name="Ashoor H."/>
            <person name="Bougouffa S."/>
            <person name="Bajic V.B."/>
            <person name="Ryu T."/>
            <person name="Ravasi T."/>
            <person name="Bayer T."/>
            <person name="Micklem G."/>
            <person name="Kim H."/>
            <person name="Bhak J."/>
            <person name="Lajeunesse T.C."/>
            <person name="Voolstra C.R."/>
        </authorList>
    </citation>
    <scope>NUCLEOTIDE SEQUENCE [LARGE SCALE GENOMIC DNA]</scope>
    <source>
        <strain evidence="2 3">CCMP2467</strain>
    </source>
</reference>
<dbReference type="OrthoDB" id="413081at2759"/>
<dbReference type="PROSITE" id="PS50011">
    <property type="entry name" value="PROTEIN_KINASE_DOM"/>
    <property type="match status" value="1"/>
</dbReference>
<evidence type="ECO:0000313" key="3">
    <source>
        <dbReference type="Proteomes" id="UP000186817"/>
    </source>
</evidence>
<gene>
    <name evidence="2" type="ORF">AK812_SmicGene14212</name>
</gene>
<dbReference type="InterPro" id="IPR011009">
    <property type="entry name" value="Kinase-like_dom_sf"/>
</dbReference>
<dbReference type="EMBL" id="LSRX01000251">
    <property type="protein sequence ID" value="OLQ02883.1"/>
    <property type="molecule type" value="Genomic_DNA"/>
</dbReference>
<evidence type="ECO:0000313" key="2">
    <source>
        <dbReference type="EMBL" id="OLQ02883.1"/>
    </source>
</evidence>
<comment type="caution">
    <text evidence="2">The sequence shown here is derived from an EMBL/GenBank/DDBJ whole genome shotgun (WGS) entry which is preliminary data.</text>
</comment>
<dbReference type="GO" id="GO:0005524">
    <property type="term" value="F:ATP binding"/>
    <property type="evidence" value="ECO:0007669"/>
    <property type="project" value="InterPro"/>
</dbReference>
<feature type="domain" description="Protein kinase" evidence="1">
    <location>
        <begin position="241"/>
        <end position="585"/>
    </location>
</feature>